<dbReference type="GO" id="GO:0005886">
    <property type="term" value="C:plasma membrane"/>
    <property type="evidence" value="ECO:0007669"/>
    <property type="project" value="UniProtKB-SubCell"/>
</dbReference>
<keyword evidence="3 5" id="KW-1133">Transmembrane helix</keyword>
<dbReference type="SUPFAM" id="SSF161098">
    <property type="entry name" value="MetI-like"/>
    <property type="match status" value="1"/>
</dbReference>
<keyword evidence="8" id="KW-1185">Reference proteome</keyword>
<evidence type="ECO:0000256" key="4">
    <source>
        <dbReference type="ARBA" id="ARBA00023136"/>
    </source>
</evidence>
<dbReference type="Proteomes" id="UP000475214">
    <property type="component" value="Unassembled WGS sequence"/>
</dbReference>
<dbReference type="Pfam" id="PF00528">
    <property type="entry name" value="BPD_transp_1"/>
    <property type="match status" value="1"/>
</dbReference>
<evidence type="ECO:0000259" key="6">
    <source>
        <dbReference type="PROSITE" id="PS50928"/>
    </source>
</evidence>
<comment type="similarity">
    <text evidence="5">Belongs to the binding-protein-dependent transport system permease family.</text>
</comment>
<dbReference type="EMBL" id="JAAGOA010000027">
    <property type="protein sequence ID" value="NEE03964.1"/>
    <property type="molecule type" value="Genomic_DNA"/>
</dbReference>
<name>A0A6L9SH48_9ACTN</name>
<keyword evidence="5" id="KW-0813">Transport</keyword>
<dbReference type="InterPro" id="IPR025966">
    <property type="entry name" value="OppC_N"/>
</dbReference>
<feature type="transmembrane region" description="Helical" evidence="5">
    <location>
        <begin position="236"/>
        <end position="255"/>
    </location>
</feature>
<proteinExistence type="inferred from homology"/>
<dbReference type="RefSeq" id="WP_163744086.1">
    <property type="nucleotide sequence ID" value="NZ_JAAGOA010000027.1"/>
</dbReference>
<evidence type="ECO:0000256" key="1">
    <source>
        <dbReference type="ARBA" id="ARBA00004141"/>
    </source>
</evidence>
<organism evidence="7 8">
    <name type="scientific">Phytoactinopolyspora halotolerans</name>
    <dbReference type="NCBI Taxonomy" id="1981512"/>
    <lineage>
        <taxon>Bacteria</taxon>
        <taxon>Bacillati</taxon>
        <taxon>Actinomycetota</taxon>
        <taxon>Actinomycetes</taxon>
        <taxon>Jiangellales</taxon>
        <taxon>Jiangellaceae</taxon>
        <taxon>Phytoactinopolyspora</taxon>
    </lineage>
</organism>
<accession>A0A6L9SH48</accession>
<evidence type="ECO:0000313" key="8">
    <source>
        <dbReference type="Proteomes" id="UP000475214"/>
    </source>
</evidence>
<dbReference type="Gene3D" id="1.10.3720.10">
    <property type="entry name" value="MetI-like"/>
    <property type="match status" value="1"/>
</dbReference>
<keyword evidence="2 5" id="KW-0812">Transmembrane</keyword>
<feature type="transmembrane region" description="Helical" evidence="5">
    <location>
        <begin position="353"/>
        <end position="370"/>
    </location>
</feature>
<feature type="transmembrane region" description="Helical" evidence="5">
    <location>
        <begin position="43"/>
        <end position="61"/>
    </location>
</feature>
<gene>
    <name evidence="7" type="ORF">G1H10_27725</name>
</gene>
<feature type="domain" description="ABC transmembrane type-1" evidence="6">
    <location>
        <begin position="171"/>
        <end position="367"/>
    </location>
</feature>
<evidence type="ECO:0000256" key="2">
    <source>
        <dbReference type="ARBA" id="ARBA00022692"/>
    </source>
</evidence>
<feature type="transmembrane region" description="Helical" evidence="5">
    <location>
        <begin position="286"/>
        <end position="310"/>
    </location>
</feature>
<feature type="transmembrane region" description="Helical" evidence="5">
    <location>
        <begin position="173"/>
        <end position="201"/>
    </location>
</feature>
<evidence type="ECO:0000256" key="3">
    <source>
        <dbReference type="ARBA" id="ARBA00022989"/>
    </source>
</evidence>
<reference evidence="7 8" key="1">
    <citation type="submission" date="2020-02" db="EMBL/GenBank/DDBJ databases">
        <authorList>
            <person name="Li X.-J."/>
            <person name="Han X.-M."/>
        </authorList>
    </citation>
    <scope>NUCLEOTIDE SEQUENCE [LARGE SCALE GENOMIC DNA]</scope>
    <source>
        <strain evidence="7 8">CCTCC AB 2017055</strain>
    </source>
</reference>
<feature type="transmembrane region" description="Helical" evidence="5">
    <location>
        <begin position="213"/>
        <end position="230"/>
    </location>
</feature>
<dbReference type="GO" id="GO:0055085">
    <property type="term" value="P:transmembrane transport"/>
    <property type="evidence" value="ECO:0007669"/>
    <property type="project" value="InterPro"/>
</dbReference>
<keyword evidence="4 5" id="KW-0472">Membrane</keyword>
<dbReference type="Pfam" id="PF12911">
    <property type="entry name" value="OppC_N"/>
    <property type="match status" value="1"/>
</dbReference>
<comment type="subcellular location">
    <subcellularLocation>
        <location evidence="5">Cell membrane</location>
        <topology evidence="5">Multi-pass membrane protein</topology>
    </subcellularLocation>
    <subcellularLocation>
        <location evidence="1">Membrane</location>
        <topology evidence="1">Multi-pass membrane protein</topology>
    </subcellularLocation>
</comment>
<dbReference type="AlphaFoldDB" id="A0A6L9SH48"/>
<dbReference type="CDD" id="cd06261">
    <property type="entry name" value="TM_PBP2"/>
    <property type="match status" value="1"/>
</dbReference>
<dbReference type="PANTHER" id="PTHR43839">
    <property type="entry name" value="OPPC IN A BINDING PROTEIN-DEPENDENT TRANSPORT SYSTEM"/>
    <property type="match status" value="1"/>
</dbReference>
<evidence type="ECO:0000313" key="7">
    <source>
        <dbReference type="EMBL" id="NEE03964.1"/>
    </source>
</evidence>
<sequence>MSDIVVEEKVGLAAVGQEQSRYVYASQWRLMWWKFKAHRVAKWSLWALVAMYIVALVPEFFAPYSADTRFEGYQDAPPTVVRVVDDGALSTPFVYGRERALDTQTLQYEHVEDRSQESTIQFFGRGEPYKLFGVIETERRLFTTEAGEPPVLLLGTDRLGRDILSRIIYGSRISLTIGLVGVALGLVLGTLLGAISGYFGGVVDTIIQRVTEFILALPALPLWIALAAALPRDWSIIRTYFFIVVILSFISWTGLAREVRGKLLALREEDFVVAAKVAGASRRRIIFGHLVPSVTSHLIVVTTLAIPAMILGETALSFIGVGMQAPAVSWGTLLQDAQNVVAVTAHPWQLTPAIPVVLVVLCFNFLGDGLRDAADPYSR</sequence>
<dbReference type="InterPro" id="IPR000515">
    <property type="entry name" value="MetI-like"/>
</dbReference>
<dbReference type="InterPro" id="IPR035906">
    <property type="entry name" value="MetI-like_sf"/>
</dbReference>
<comment type="caution">
    <text evidence="7">The sequence shown here is derived from an EMBL/GenBank/DDBJ whole genome shotgun (WGS) entry which is preliminary data.</text>
</comment>
<evidence type="ECO:0000256" key="5">
    <source>
        <dbReference type="RuleBase" id="RU363032"/>
    </source>
</evidence>
<protein>
    <submittedName>
        <fullName evidence="7">ABC transporter permease</fullName>
    </submittedName>
</protein>
<dbReference type="PANTHER" id="PTHR43839:SF3">
    <property type="entry name" value="OLIGOPEPTIDE ABC TRANSPORTER, PERMEASE PROTEIN"/>
    <property type="match status" value="1"/>
</dbReference>
<dbReference type="PROSITE" id="PS50928">
    <property type="entry name" value="ABC_TM1"/>
    <property type="match status" value="1"/>
</dbReference>